<name>A0A2G9YCQ4_9BACT</name>
<accession>A0A2G9YCQ4</accession>
<organism evidence="2 3">
    <name type="scientific">Candidatus Portnoybacteria bacterium CG23_combo_of_CG06-09_8_20_14_all_37_13</name>
    <dbReference type="NCBI Taxonomy" id="1974819"/>
    <lineage>
        <taxon>Bacteria</taxon>
        <taxon>Candidatus Portnoyibacteriota</taxon>
    </lineage>
</organism>
<dbReference type="AlphaFoldDB" id="A0A2G9YCQ4"/>
<reference evidence="2 3" key="1">
    <citation type="submission" date="2017-09" db="EMBL/GenBank/DDBJ databases">
        <title>Depth-based differentiation of microbial function through sediment-hosted aquifers and enrichment of novel symbionts in the deep terrestrial subsurface.</title>
        <authorList>
            <person name="Probst A.J."/>
            <person name="Ladd B."/>
            <person name="Jarett J.K."/>
            <person name="Geller-Mcgrath D.E."/>
            <person name="Sieber C.M."/>
            <person name="Emerson J.B."/>
            <person name="Anantharaman K."/>
            <person name="Thomas B.C."/>
            <person name="Malmstrom R."/>
            <person name="Stieglmeier M."/>
            <person name="Klingl A."/>
            <person name="Woyke T."/>
            <person name="Ryan C.M."/>
            <person name="Banfield J.F."/>
        </authorList>
    </citation>
    <scope>NUCLEOTIDE SEQUENCE [LARGE SCALE GENOMIC DNA]</scope>
    <source>
        <strain evidence="2">CG23_combo_of_CG06-09_8_20_14_all_37_13</strain>
    </source>
</reference>
<evidence type="ECO:0000313" key="2">
    <source>
        <dbReference type="EMBL" id="PIP17007.1"/>
    </source>
</evidence>
<keyword evidence="1" id="KW-1133">Transmembrane helix</keyword>
<evidence type="ECO:0008006" key="4">
    <source>
        <dbReference type="Google" id="ProtNLM"/>
    </source>
</evidence>
<dbReference type="EMBL" id="PCRH01000050">
    <property type="protein sequence ID" value="PIP17007.1"/>
    <property type="molecule type" value="Genomic_DNA"/>
</dbReference>
<keyword evidence="1" id="KW-0812">Transmembrane</keyword>
<evidence type="ECO:0000256" key="1">
    <source>
        <dbReference type="SAM" id="Phobius"/>
    </source>
</evidence>
<comment type="caution">
    <text evidence="2">The sequence shown here is derived from an EMBL/GenBank/DDBJ whole genome shotgun (WGS) entry which is preliminary data.</text>
</comment>
<gene>
    <name evidence="2" type="ORF">COX44_02300</name>
</gene>
<dbReference type="Proteomes" id="UP000231480">
    <property type="component" value="Unassembled WGS sequence"/>
</dbReference>
<sequence length="329" mass="37389">MKKIFFSILLVGLTFWVGLAVISAYEIQDLTGVEEKGDFVLGPGKTELWLDPGEKTTGQLLITNRLGRTMDFKISIEDFKGSRDPAETTILLGEEKGPYSLKDYLHPEITEFTLKHGQRMVLPVEISIPKDAEPGGLYGSVLISTSPPRAELEVEKEMARGQMQLISRLGCLYFIRVKGEVIEDGFLKELKMKEAVKKFYEKGPISFELFFENNGNVHLNPYGGIEIYNLLGKKIDEIEVEPYFAMPDSLRLREVKWQKGLLFGRYTALASINRGYGDIIDQKSINFWVIPWKIILAGLVGLYLIIWFFKWIVSHLEIRKKTPSGSSKI</sequence>
<protein>
    <recommendedName>
        <fullName evidence="4">DUF916 domain-containing protein</fullName>
    </recommendedName>
</protein>
<feature type="transmembrane region" description="Helical" evidence="1">
    <location>
        <begin position="290"/>
        <end position="313"/>
    </location>
</feature>
<evidence type="ECO:0000313" key="3">
    <source>
        <dbReference type="Proteomes" id="UP000231480"/>
    </source>
</evidence>
<proteinExistence type="predicted"/>
<keyword evidence="1" id="KW-0472">Membrane</keyword>